<dbReference type="EMBL" id="CP027845">
    <property type="protein sequence ID" value="AVP87901.1"/>
    <property type="molecule type" value="Genomic_DNA"/>
</dbReference>
<evidence type="ECO:0000313" key="2">
    <source>
        <dbReference type="Proteomes" id="UP000241762"/>
    </source>
</evidence>
<dbReference type="InterPro" id="IPR010985">
    <property type="entry name" value="Ribbon_hlx_hlx"/>
</dbReference>
<dbReference type="InterPro" id="IPR046257">
    <property type="entry name" value="DUF6290"/>
</dbReference>
<evidence type="ECO:0000313" key="1">
    <source>
        <dbReference type="EMBL" id="AVP87901.1"/>
    </source>
</evidence>
<dbReference type="Proteomes" id="UP000241762">
    <property type="component" value="Chromosome"/>
</dbReference>
<name>A0A2P1P9F4_9RICK</name>
<gene>
    <name evidence="1" type="ORF">phytr_9730</name>
</gene>
<dbReference type="CDD" id="cd22233">
    <property type="entry name" value="RHH_CopAso-like"/>
    <property type="match status" value="1"/>
</dbReference>
<dbReference type="SUPFAM" id="SSF47598">
    <property type="entry name" value="Ribbon-helix-helix"/>
    <property type="match status" value="1"/>
</dbReference>
<accession>A0A2P1P9F4</accession>
<organism evidence="1 2">
    <name type="scientific">Candidatus Phycorickettsia trachydisci</name>
    <dbReference type="NCBI Taxonomy" id="2115978"/>
    <lineage>
        <taxon>Bacteria</taxon>
        <taxon>Pseudomonadati</taxon>
        <taxon>Pseudomonadota</taxon>
        <taxon>Alphaproteobacteria</taxon>
        <taxon>Rickettsiales</taxon>
        <taxon>Rickettsiaceae</taxon>
        <taxon>Candidatus Phycorickettsia</taxon>
    </lineage>
</organism>
<proteinExistence type="predicted"/>
<dbReference type="AlphaFoldDB" id="A0A2P1P9F4"/>
<dbReference type="KEGG" id="ptc:phytr_9730"/>
<dbReference type="Pfam" id="PF19807">
    <property type="entry name" value="DUF6290"/>
    <property type="match status" value="1"/>
</dbReference>
<sequence>MIMQTVSFQINEKLNSELEEFAKECDRSKGYILRKAVESFLEDQKDLKVAQLALEEFYSIGSKTYTLEQIKKENGL</sequence>
<keyword evidence="2" id="KW-1185">Reference proteome</keyword>
<protein>
    <submittedName>
        <fullName evidence="1">Antitoxin of toxin-antitoxin system</fullName>
    </submittedName>
</protein>
<reference evidence="1 2" key="1">
    <citation type="submission" date="2018-03" db="EMBL/GenBank/DDBJ databases">
        <title>A gene transfer event suggests a long-term partnership between eustigmatophyte algae and a novel lineage of endosymbiotic bacteria.</title>
        <authorList>
            <person name="Yurchenko T."/>
            <person name="Sevcikova T."/>
            <person name="Pribyl P."/>
            <person name="El Karkouri K."/>
            <person name="Klimes V."/>
            <person name="Amaral R."/>
            <person name="Zbrankova V."/>
            <person name="Kim E."/>
            <person name="Raoult D."/>
            <person name="Santos L.M.A."/>
            <person name="Elias M."/>
        </authorList>
    </citation>
    <scope>NUCLEOTIDE SEQUENCE [LARGE SCALE GENOMIC DNA]</scope>
    <source>
        <strain evidence="1">CCALA 838</strain>
    </source>
</reference>
<dbReference type="GO" id="GO:0006355">
    <property type="term" value="P:regulation of DNA-templated transcription"/>
    <property type="evidence" value="ECO:0007669"/>
    <property type="project" value="InterPro"/>
</dbReference>